<dbReference type="PANTHER" id="PTHR33992:SF1">
    <property type="entry name" value="RIBONUCLEASE P PROTEIN COMPONENT"/>
    <property type="match status" value="1"/>
</dbReference>
<sequence length="115" mass="12855">MQKYQKLRNSSDFDSVKKYGAGSADFNMVMLAMDQETAGKYKGSRLGFIVSKRIGGATIRNKYKRRLKESANSIQIIGGMDIVFIARNGILNSDYHEISSSMYKLLDNASLISTE</sequence>
<dbReference type="HAMAP" id="MF_00227">
    <property type="entry name" value="RNase_P"/>
    <property type="match status" value="1"/>
</dbReference>
<reference evidence="6" key="1">
    <citation type="submission" date="2018-05" db="EMBL/GenBank/DDBJ databases">
        <authorList>
            <person name="Lanie J.A."/>
            <person name="Ng W.-L."/>
            <person name="Kazmierczak K.M."/>
            <person name="Andrzejewski T.M."/>
            <person name="Davidsen T.M."/>
            <person name="Wayne K.J."/>
            <person name="Tettelin H."/>
            <person name="Glass J.I."/>
            <person name="Rusch D."/>
            <person name="Podicherti R."/>
            <person name="Tsui H.-C.T."/>
            <person name="Winkler M.E."/>
        </authorList>
    </citation>
    <scope>NUCLEOTIDE SEQUENCE</scope>
</reference>
<evidence type="ECO:0000256" key="5">
    <source>
        <dbReference type="ARBA" id="ARBA00022884"/>
    </source>
</evidence>
<evidence type="ECO:0000256" key="3">
    <source>
        <dbReference type="ARBA" id="ARBA00022759"/>
    </source>
</evidence>
<dbReference type="Gene3D" id="3.30.230.10">
    <property type="match status" value="1"/>
</dbReference>
<keyword evidence="2" id="KW-0540">Nuclease</keyword>
<keyword evidence="5" id="KW-0694">RNA-binding</keyword>
<dbReference type="InterPro" id="IPR000100">
    <property type="entry name" value="RNase_P"/>
</dbReference>
<name>A0A382F3D8_9ZZZZ</name>
<evidence type="ECO:0000256" key="1">
    <source>
        <dbReference type="ARBA" id="ARBA00022694"/>
    </source>
</evidence>
<dbReference type="GO" id="GO:0030677">
    <property type="term" value="C:ribonuclease P complex"/>
    <property type="evidence" value="ECO:0007669"/>
    <property type="project" value="TreeGrafter"/>
</dbReference>
<evidence type="ECO:0000256" key="2">
    <source>
        <dbReference type="ARBA" id="ARBA00022722"/>
    </source>
</evidence>
<keyword evidence="3" id="KW-0255">Endonuclease</keyword>
<evidence type="ECO:0000313" key="6">
    <source>
        <dbReference type="EMBL" id="SVB57516.1"/>
    </source>
</evidence>
<accession>A0A382F3D8</accession>
<protein>
    <submittedName>
        <fullName evidence="6">Uncharacterized protein</fullName>
    </submittedName>
</protein>
<dbReference type="Pfam" id="PF00825">
    <property type="entry name" value="Ribonuclease_P"/>
    <property type="match status" value="1"/>
</dbReference>
<evidence type="ECO:0000256" key="4">
    <source>
        <dbReference type="ARBA" id="ARBA00022801"/>
    </source>
</evidence>
<dbReference type="GO" id="GO:0000049">
    <property type="term" value="F:tRNA binding"/>
    <property type="evidence" value="ECO:0007669"/>
    <property type="project" value="InterPro"/>
</dbReference>
<gene>
    <name evidence="6" type="ORF">METZ01_LOCUS210370</name>
</gene>
<proteinExistence type="inferred from homology"/>
<dbReference type="PANTHER" id="PTHR33992">
    <property type="entry name" value="RIBONUCLEASE P PROTEIN COMPONENT"/>
    <property type="match status" value="1"/>
</dbReference>
<keyword evidence="4" id="KW-0378">Hydrolase</keyword>
<dbReference type="NCBIfam" id="TIGR00188">
    <property type="entry name" value="rnpA"/>
    <property type="match status" value="1"/>
</dbReference>
<dbReference type="EMBL" id="UINC01047800">
    <property type="protein sequence ID" value="SVB57516.1"/>
    <property type="molecule type" value="Genomic_DNA"/>
</dbReference>
<organism evidence="6">
    <name type="scientific">marine metagenome</name>
    <dbReference type="NCBI Taxonomy" id="408172"/>
    <lineage>
        <taxon>unclassified sequences</taxon>
        <taxon>metagenomes</taxon>
        <taxon>ecological metagenomes</taxon>
    </lineage>
</organism>
<dbReference type="GO" id="GO:0004526">
    <property type="term" value="F:ribonuclease P activity"/>
    <property type="evidence" value="ECO:0007669"/>
    <property type="project" value="InterPro"/>
</dbReference>
<dbReference type="InterPro" id="IPR014721">
    <property type="entry name" value="Ribsml_uS5_D2-typ_fold_subgr"/>
</dbReference>
<dbReference type="InterPro" id="IPR020568">
    <property type="entry name" value="Ribosomal_Su5_D2-typ_SF"/>
</dbReference>
<dbReference type="AlphaFoldDB" id="A0A382F3D8"/>
<keyword evidence="1" id="KW-0819">tRNA processing</keyword>
<dbReference type="SUPFAM" id="SSF54211">
    <property type="entry name" value="Ribosomal protein S5 domain 2-like"/>
    <property type="match status" value="1"/>
</dbReference>
<dbReference type="GO" id="GO:0042781">
    <property type="term" value="F:3'-tRNA processing endoribonuclease activity"/>
    <property type="evidence" value="ECO:0007669"/>
    <property type="project" value="TreeGrafter"/>
</dbReference>